<accession>A0ACB7CAB3</accession>
<dbReference type="Proteomes" id="UP000768646">
    <property type="component" value="Unassembled WGS sequence"/>
</dbReference>
<organism evidence="1 2">
    <name type="scientific">Pneumocystis oryctolagi</name>
    <dbReference type="NCBI Taxonomy" id="42067"/>
    <lineage>
        <taxon>Eukaryota</taxon>
        <taxon>Fungi</taxon>
        <taxon>Dikarya</taxon>
        <taxon>Ascomycota</taxon>
        <taxon>Taphrinomycotina</taxon>
        <taxon>Pneumocystomycetes</taxon>
        <taxon>Pneumocystaceae</taxon>
        <taxon>Pneumocystis</taxon>
    </lineage>
</organism>
<dbReference type="EMBL" id="JABTEG010000008">
    <property type="protein sequence ID" value="KAG4304481.1"/>
    <property type="molecule type" value="Genomic_DNA"/>
</dbReference>
<proteinExistence type="predicted"/>
<gene>
    <name evidence="1" type="ORF">PORY_002191</name>
</gene>
<evidence type="ECO:0000313" key="2">
    <source>
        <dbReference type="Proteomes" id="UP000768646"/>
    </source>
</evidence>
<sequence length="311" mass="36346">MCLSQKWMGNKKNGFFSIEYGDTIAHVGPSVMLRLESRVIRMFSPVLAQHLRHITVFTNNVEYRKIHKGVNYILTLVEEKEVEEFSLLIEVLHDPTTFSWKTEFHSLLRMAAKYEVSEPIFGFCLAYCMKFHKNPSADPLMLLHSAFFCKDDEVFMYALLIVLKKLDLYRNSKSFQKLPCYLGFQIMSMSESLFREYTNLSDFSNSDNWPDCDIELCTEKFRYACKNVFDSFALPAVICWDGEMLSEWYAKSDNEIIELIGTWEMPFATDPDHIQQCRENWAKALKTNAKWLNRKLKGQLHNISIASILQK</sequence>
<name>A0ACB7CAB3_9ASCO</name>
<comment type="caution">
    <text evidence="1">The sequence shown here is derived from an EMBL/GenBank/DDBJ whole genome shotgun (WGS) entry which is preliminary data.</text>
</comment>
<protein>
    <submittedName>
        <fullName evidence="1">Uncharacterized protein</fullName>
    </submittedName>
</protein>
<evidence type="ECO:0000313" key="1">
    <source>
        <dbReference type="EMBL" id="KAG4304481.1"/>
    </source>
</evidence>
<reference evidence="1 2" key="1">
    <citation type="journal article" date="2021" name="Commun. Biol.">
        <title>Genomic insights into the host specific adaptation of the Pneumocystis genus.</title>
        <authorList>
            <person name="Cisse O.H."/>
            <person name="Ma L."/>
            <person name="Dekker J.P."/>
            <person name="Khil P.P."/>
            <person name="Youn J.-H."/>
            <person name="Brenchley J.M."/>
            <person name="Blair R."/>
            <person name="Pahar B."/>
            <person name="Chabe M."/>
            <person name="Van Rompay K.K.A."/>
            <person name="Keesler R."/>
            <person name="Sukura A."/>
            <person name="Hirsch V."/>
            <person name="Kutty G."/>
            <person name="Liu Y."/>
            <person name="Peng L."/>
            <person name="Chen J."/>
            <person name="Song J."/>
            <person name="Weissenbacher-Lang C."/>
            <person name="Xu J."/>
            <person name="Upham N.S."/>
            <person name="Stajich J.E."/>
            <person name="Cuomo C.A."/>
            <person name="Cushion M.T."/>
            <person name="Kovacs J.A."/>
        </authorList>
    </citation>
    <scope>NUCLEOTIDE SEQUENCE [LARGE SCALE GENOMIC DNA]</scope>
    <source>
        <strain evidence="1 2">RABM</strain>
    </source>
</reference>
<keyword evidence="2" id="KW-1185">Reference proteome</keyword>